<comment type="cofactor">
    <cofactor evidence="1">
        <name>Fe cation</name>
        <dbReference type="ChEBI" id="CHEBI:24875"/>
    </cofactor>
</comment>
<evidence type="ECO:0008006" key="4">
    <source>
        <dbReference type="Google" id="ProtNLM"/>
    </source>
</evidence>
<dbReference type="Gene3D" id="2.60.120.620">
    <property type="entry name" value="q2cbj1_9rhob like domain"/>
    <property type="match status" value="1"/>
</dbReference>
<evidence type="ECO:0000313" key="2">
    <source>
        <dbReference type="EMBL" id="KAK7484968.1"/>
    </source>
</evidence>
<gene>
    <name evidence="2" type="ORF">BaRGS_00023746</name>
</gene>
<reference evidence="2 3" key="1">
    <citation type="journal article" date="2023" name="Sci. Data">
        <title>Genome assembly of the Korean intertidal mud-creeper Batillaria attramentaria.</title>
        <authorList>
            <person name="Patra A.K."/>
            <person name="Ho P.T."/>
            <person name="Jun S."/>
            <person name="Lee S.J."/>
            <person name="Kim Y."/>
            <person name="Won Y.J."/>
        </authorList>
    </citation>
    <scope>NUCLEOTIDE SEQUENCE [LARGE SCALE GENOMIC DNA]</scope>
    <source>
        <strain evidence="2">Wonlab-2016</strain>
    </source>
</reference>
<dbReference type="SUPFAM" id="SSF51197">
    <property type="entry name" value="Clavaminate synthase-like"/>
    <property type="match status" value="1"/>
</dbReference>
<accession>A0ABD0KD03</accession>
<keyword evidence="3" id="KW-1185">Reference proteome</keyword>
<dbReference type="Pfam" id="PF05721">
    <property type="entry name" value="PhyH"/>
    <property type="match status" value="1"/>
</dbReference>
<proteinExistence type="predicted"/>
<dbReference type="EMBL" id="JACVVK020000201">
    <property type="protein sequence ID" value="KAK7484968.1"/>
    <property type="molecule type" value="Genomic_DNA"/>
</dbReference>
<dbReference type="InterPro" id="IPR008775">
    <property type="entry name" value="Phytyl_CoA_dOase-like"/>
</dbReference>
<dbReference type="Proteomes" id="UP001519460">
    <property type="component" value="Unassembled WGS sequence"/>
</dbReference>
<dbReference type="PANTHER" id="PTHR20883:SF14">
    <property type="entry name" value="PHYTANOYL-COA DIOXYGENASE"/>
    <property type="match status" value="1"/>
</dbReference>
<sequence>MSGTKVYPGHSDVAHPEIYTLVGMPEQPKVKKPGQLPENMVRQFFEKGYVLVEDFFTPQELEPVRQATARLVDIVAQRLYKAGKITDLHEDADLFTRLTLLEEQFPGASVLVHKLGILPPVLGPRVAASPVWNIRTKLPNCVHGEIPWHQDSGYFAPNSYTTLLPVAWIPLLDATPENGCMQYLEGGHKRGIVCDHLNCYGDTWHVMLDESKMEEVLGVSKEKDLITIPVKYGGFILFNNLLPHRSLPNKSNEIRWSLDLRWQRPGEPEGLFGIQQPVLMRDPDQPDLKIDWSPFDESRHKVQAEFTSEKEKEKTELDTTITGPWMKQWRIVHGNRHTQAAGLEAEGPER</sequence>
<dbReference type="AlphaFoldDB" id="A0ABD0KD03"/>
<name>A0ABD0KD03_9CAEN</name>
<protein>
    <recommendedName>
        <fullName evidence="4">Phytanoyl-CoA dioxygenase family protein</fullName>
    </recommendedName>
</protein>
<evidence type="ECO:0000256" key="1">
    <source>
        <dbReference type="ARBA" id="ARBA00001962"/>
    </source>
</evidence>
<organism evidence="2 3">
    <name type="scientific">Batillaria attramentaria</name>
    <dbReference type="NCBI Taxonomy" id="370345"/>
    <lineage>
        <taxon>Eukaryota</taxon>
        <taxon>Metazoa</taxon>
        <taxon>Spiralia</taxon>
        <taxon>Lophotrochozoa</taxon>
        <taxon>Mollusca</taxon>
        <taxon>Gastropoda</taxon>
        <taxon>Caenogastropoda</taxon>
        <taxon>Sorbeoconcha</taxon>
        <taxon>Cerithioidea</taxon>
        <taxon>Batillariidae</taxon>
        <taxon>Batillaria</taxon>
    </lineage>
</organism>
<comment type="caution">
    <text evidence="2">The sequence shown here is derived from an EMBL/GenBank/DDBJ whole genome shotgun (WGS) entry which is preliminary data.</text>
</comment>
<evidence type="ECO:0000313" key="3">
    <source>
        <dbReference type="Proteomes" id="UP001519460"/>
    </source>
</evidence>
<dbReference type="PANTHER" id="PTHR20883">
    <property type="entry name" value="PHYTANOYL-COA DIOXYGENASE DOMAIN CONTAINING 1"/>
    <property type="match status" value="1"/>
</dbReference>